<protein>
    <submittedName>
        <fullName evidence="1">Uncharacterized protein</fullName>
    </submittedName>
</protein>
<proteinExistence type="predicted"/>
<gene>
    <name evidence="1" type="ORF">BZT14_00250</name>
</gene>
<organism evidence="1">
    <name type="scientific">Salmonella enteritidis</name>
    <dbReference type="NCBI Taxonomy" id="149539"/>
    <lineage>
        <taxon>Bacteria</taxon>
        <taxon>Pseudomonadati</taxon>
        <taxon>Pseudomonadota</taxon>
        <taxon>Gammaproteobacteria</taxon>
        <taxon>Enterobacterales</taxon>
        <taxon>Enterobacteriaceae</taxon>
        <taxon>Salmonella</taxon>
    </lineage>
</organism>
<evidence type="ECO:0000313" key="1">
    <source>
        <dbReference type="EMBL" id="EBW9188092.1"/>
    </source>
</evidence>
<sequence length="66" mass="7660">MYRNSGKSTEMITTIRRDLEERGCVDIELHQAGETVHITALDAKRKRKITVWGKPYASDFTETIKY</sequence>
<dbReference type="EMBL" id="AAHJPS010000001">
    <property type="protein sequence ID" value="EBW9188092.1"/>
    <property type="molecule type" value="Genomic_DNA"/>
</dbReference>
<reference evidence="1" key="1">
    <citation type="submission" date="2018-08" db="EMBL/GenBank/DDBJ databases">
        <authorList>
            <person name="Ashton P.M."/>
            <person name="Dallman T."/>
            <person name="Nair S."/>
            <person name="De Pinna E."/>
            <person name="Peters T."/>
            <person name="Grant K."/>
        </authorList>
    </citation>
    <scope>NUCLEOTIDE SEQUENCE</scope>
    <source>
        <strain evidence="1">126847</strain>
    </source>
</reference>
<name>A0A5W4PT55_SALEN</name>
<comment type="caution">
    <text evidence="1">The sequence shown here is derived from an EMBL/GenBank/DDBJ whole genome shotgun (WGS) entry which is preliminary data.</text>
</comment>
<dbReference type="AlphaFoldDB" id="A0A5W4PT55"/>
<accession>A0A5W4PT55</accession>